<name>A0ABR4I6B0_9EURO</name>
<dbReference type="Gene3D" id="1.10.630.10">
    <property type="entry name" value="Cytochrome P450"/>
    <property type="match status" value="1"/>
</dbReference>
<keyword evidence="10" id="KW-0812">Transmembrane</keyword>
<dbReference type="InterPro" id="IPR050121">
    <property type="entry name" value="Cytochrome_P450_monoxygenase"/>
</dbReference>
<gene>
    <name evidence="11" type="ORF">BDW59DRAFT_180700</name>
</gene>
<dbReference type="PRINTS" id="PR00463">
    <property type="entry name" value="EP450I"/>
</dbReference>
<keyword evidence="4 8" id="KW-0479">Metal-binding</keyword>
<evidence type="ECO:0000256" key="3">
    <source>
        <dbReference type="ARBA" id="ARBA00022617"/>
    </source>
</evidence>
<feature type="region of interest" description="Disordered" evidence="9">
    <location>
        <begin position="438"/>
        <end position="463"/>
    </location>
</feature>
<evidence type="ECO:0000313" key="12">
    <source>
        <dbReference type="Proteomes" id="UP001610335"/>
    </source>
</evidence>
<comment type="cofactor">
    <cofactor evidence="1">
        <name>heme</name>
        <dbReference type="ChEBI" id="CHEBI:30413"/>
    </cofactor>
</comment>
<dbReference type="SUPFAM" id="SSF48264">
    <property type="entry name" value="Cytochrome P450"/>
    <property type="match status" value="1"/>
</dbReference>
<evidence type="ECO:0000256" key="1">
    <source>
        <dbReference type="ARBA" id="ARBA00001971"/>
    </source>
</evidence>
<evidence type="ECO:0000256" key="9">
    <source>
        <dbReference type="SAM" id="MobiDB-lite"/>
    </source>
</evidence>
<organism evidence="11 12">
    <name type="scientific">Aspergillus cavernicola</name>
    <dbReference type="NCBI Taxonomy" id="176166"/>
    <lineage>
        <taxon>Eukaryota</taxon>
        <taxon>Fungi</taxon>
        <taxon>Dikarya</taxon>
        <taxon>Ascomycota</taxon>
        <taxon>Pezizomycotina</taxon>
        <taxon>Eurotiomycetes</taxon>
        <taxon>Eurotiomycetidae</taxon>
        <taxon>Eurotiales</taxon>
        <taxon>Aspergillaceae</taxon>
        <taxon>Aspergillus</taxon>
        <taxon>Aspergillus subgen. Nidulantes</taxon>
    </lineage>
</organism>
<evidence type="ECO:0000256" key="8">
    <source>
        <dbReference type="RuleBase" id="RU000461"/>
    </source>
</evidence>
<keyword evidence="7 8" id="KW-0503">Monooxygenase</keyword>
<dbReference type="InterPro" id="IPR002401">
    <property type="entry name" value="Cyt_P450_E_grp-I"/>
</dbReference>
<dbReference type="PANTHER" id="PTHR24305">
    <property type="entry name" value="CYTOCHROME P450"/>
    <property type="match status" value="1"/>
</dbReference>
<dbReference type="PROSITE" id="PS00086">
    <property type="entry name" value="CYTOCHROME_P450"/>
    <property type="match status" value="1"/>
</dbReference>
<feature type="region of interest" description="Disordered" evidence="9">
    <location>
        <begin position="159"/>
        <end position="178"/>
    </location>
</feature>
<keyword evidence="3 8" id="KW-0349">Heme</keyword>
<dbReference type="PRINTS" id="PR00385">
    <property type="entry name" value="P450"/>
</dbReference>
<keyword evidence="6 8" id="KW-0408">Iron</keyword>
<evidence type="ECO:0000256" key="6">
    <source>
        <dbReference type="ARBA" id="ARBA00023004"/>
    </source>
</evidence>
<evidence type="ECO:0000256" key="2">
    <source>
        <dbReference type="ARBA" id="ARBA00010617"/>
    </source>
</evidence>
<dbReference type="Pfam" id="PF00067">
    <property type="entry name" value="p450"/>
    <property type="match status" value="1"/>
</dbReference>
<accession>A0ABR4I6B0</accession>
<evidence type="ECO:0000256" key="4">
    <source>
        <dbReference type="ARBA" id="ARBA00022723"/>
    </source>
</evidence>
<dbReference type="InterPro" id="IPR036396">
    <property type="entry name" value="Cyt_P450_sf"/>
</dbReference>
<dbReference type="PANTHER" id="PTHR24305:SF237">
    <property type="entry name" value="CYTOCHROME P450 MONOOXYGENASE ATNE-RELATED"/>
    <property type="match status" value="1"/>
</dbReference>
<reference evidence="11 12" key="1">
    <citation type="submission" date="2024-07" db="EMBL/GenBank/DDBJ databases">
        <title>Section-level genome sequencing and comparative genomics of Aspergillus sections Usti and Cavernicolus.</title>
        <authorList>
            <consortium name="Lawrence Berkeley National Laboratory"/>
            <person name="Nybo J.L."/>
            <person name="Vesth T.C."/>
            <person name="Theobald S."/>
            <person name="Frisvad J.C."/>
            <person name="Larsen T.O."/>
            <person name="Kjaerboelling I."/>
            <person name="Rothschild-Mancinelli K."/>
            <person name="Lyhne E.K."/>
            <person name="Kogle M.E."/>
            <person name="Barry K."/>
            <person name="Clum A."/>
            <person name="Na H."/>
            <person name="Ledsgaard L."/>
            <person name="Lin J."/>
            <person name="Lipzen A."/>
            <person name="Kuo A."/>
            <person name="Riley R."/>
            <person name="Mondo S."/>
            <person name="LaButti K."/>
            <person name="Haridas S."/>
            <person name="Pangalinan J."/>
            <person name="Salamov A.A."/>
            <person name="Simmons B.A."/>
            <person name="Magnuson J.K."/>
            <person name="Chen J."/>
            <person name="Drula E."/>
            <person name="Henrissat B."/>
            <person name="Wiebenga A."/>
            <person name="Lubbers R.J."/>
            <person name="Gomes A.C."/>
            <person name="Makela M.R."/>
            <person name="Stajich J."/>
            <person name="Grigoriev I.V."/>
            <person name="Mortensen U.H."/>
            <person name="De vries R.P."/>
            <person name="Baker S.E."/>
            <person name="Andersen M.R."/>
        </authorList>
    </citation>
    <scope>NUCLEOTIDE SEQUENCE [LARGE SCALE GENOMIC DNA]</scope>
    <source>
        <strain evidence="11 12">CBS 600.67</strain>
    </source>
</reference>
<evidence type="ECO:0000256" key="10">
    <source>
        <dbReference type="SAM" id="Phobius"/>
    </source>
</evidence>
<proteinExistence type="inferred from homology"/>
<comment type="caution">
    <text evidence="11">The sequence shown here is derived from an EMBL/GenBank/DDBJ whole genome shotgun (WGS) entry which is preliminary data.</text>
</comment>
<sequence>MSSQYFLLVLVLLLLYISCLSIYRVFFHPLSKYPGPTLSALTNWHAAFHTYHGKLHIHTHTLHKRYGDVVRAGPNTLWFNTPSALHEIYGTRANVRKSDPWMALSASRRSPNILSVIDKSVSSFKRRTLAPVFNDNGLKHFEDRIIGHVKRFTALLDPGSASTEPTVPRGGEEKAENGNTWGPVVDVADVSNWFAFDAISSISYGRSFRMLESPEMRWLPTVYTVMSRRSMISLVQPKVIQWKIDRIFLAAWYRQILAGGSWIFNRAKARKAEAEAKATEAEAAQVEVDIFSFLMKAKDPKKGLQYTLKDMWIESMLLLAAGADTTAATIAFAFFYLLHNPTSLQHLTTELRTTFTTAEEIRPGPKLSSCAFLHACITETMRLAPAVPNGSPRTVLDPGLTVNGEPLPPGTTVSTSLFALHRNESYFPVAEEFIPERWMSGPESGRGGVSTDESDSSSCDSSNNRSKAFYPFGLGPRSCIGARLAWLELTLLLARTLYLFDVMGAGKEGSLRCCESGDRPAASSQRCDYGMRSYALFAPRGPVVRFRRRPV</sequence>
<comment type="similarity">
    <text evidence="2 8">Belongs to the cytochrome P450 family.</text>
</comment>
<evidence type="ECO:0000256" key="5">
    <source>
        <dbReference type="ARBA" id="ARBA00023002"/>
    </source>
</evidence>
<feature type="transmembrane region" description="Helical" evidence="10">
    <location>
        <begin position="6"/>
        <end position="26"/>
    </location>
</feature>
<dbReference type="InterPro" id="IPR017972">
    <property type="entry name" value="Cyt_P450_CS"/>
</dbReference>
<protein>
    <submittedName>
        <fullName evidence="11">Cytochrome P450</fullName>
    </submittedName>
</protein>
<evidence type="ECO:0000256" key="7">
    <source>
        <dbReference type="ARBA" id="ARBA00023033"/>
    </source>
</evidence>
<keyword evidence="10" id="KW-1133">Transmembrane helix</keyword>
<keyword evidence="12" id="KW-1185">Reference proteome</keyword>
<dbReference type="Proteomes" id="UP001610335">
    <property type="component" value="Unassembled WGS sequence"/>
</dbReference>
<keyword evidence="10" id="KW-0472">Membrane</keyword>
<keyword evidence="5 8" id="KW-0560">Oxidoreductase</keyword>
<evidence type="ECO:0000313" key="11">
    <source>
        <dbReference type="EMBL" id="KAL2823230.1"/>
    </source>
</evidence>
<dbReference type="InterPro" id="IPR001128">
    <property type="entry name" value="Cyt_P450"/>
</dbReference>
<dbReference type="EMBL" id="JBFXLS010000054">
    <property type="protein sequence ID" value="KAL2823230.1"/>
    <property type="molecule type" value="Genomic_DNA"/>
</dbReference>